<evidence type="ECO:0000313" key="2">
    <source>
        <dbReference type="Proteomes" id="UP000789396"/>
    </source>
</evidence>
<dbReference type="EMBL" id="CAJVPZ010001213">
    <property type="protein sequence ID" value="CAG8486875.1"/>
    <property type="molecule type" value="Genomic_DNA"/>
</dbReference>
<dbReference type="OrthoDB" id="2429061at2759"/>
<accession>A0A9N8WHI0</accession>
<sequence length="84" mass="9415">MQNIVAPFAIQIGWNLSVKKIDAFFECQDTRGYKFDTNPRGNVFIVKIEKDEHASVIARLQKYFEVPNGGVTDNPLIDVLGASD</sequence>
<evidence type="ECO:0000313" key="1">
    <source>
        <dbReference type="EMBL" id="CAG8486875.1"/>
    </source>
</evidence>
<protein>
    <submittedName>
        <fullName evidence="1">1093_t:CDS:1</fullName>
    </submittedName>
</protein>
<organism evidence="1 2">
    <name type="scientific">Racocetra fulgida</name>
    <dbReference type="NCBI Taxonomy" id="60492"/>
    <lineage>
        <taxon>Eukaryota</taxon>
        <taxon>Fungi</taxon>
        <taxon>Fungi incertae sedis</taxon>
        <taxon>Mucoromycota</taxon>
        <taxon>Glomeromycotina</taxon>
        <taxon>Glomeromycetes</taxon>
        <taxon>Diversisporales</taxon>
        <taxon>Gigasporaceae</taxon>
        <taxon>Racocetra</taxon>
    </lineage>
</organism>
<comment type="caution">
    <text evidence="1">The sequence shown here is derived from an EMBL/GenBank/DDBJ whole genome shotgun (WGS) entry which is preliminary data.</text>
</comment>
<gene>
    <name evidence="1" type="ORF">RFULGI_LOCUS1802</name>
</gene>
<reference evidence="1" key="1">
    <citation type="submission" date="2021-06" db="EMBL/GenBank/DDBJ databases">
        <authorList>
            <person name="Kallberg Y."/>
            <person name="Tangrot J."/>
            <person name="Rosling A."/>
        </authorList>
    </citation>
    <scope>NUCLEOTIDE SEQUENCE</scope>
    <source>
        <strain evidence="1">IN212</strain>
    </source>
</reference>
<dbReference type="Proteomes" id="UP000789396">
    <property type="component" value="Unassembled WGS sequence"/>
</dbReference>
<name>A0A9N8WHI0_9GLOM</name>
<dbReference type="AlphaFoldDB" id="A0A9N8WHI0"/>
<keyword evidence="2" id="KW-1185">Reference proteome</keyword>
<proteinExistence type="predicted"/>